<dbReference type="GO" id="GO:0005737">
    <property type="term" value="C:cytoplasm"/>
    <property type="evidence" value="ECO:0007669"/>
    <property type="project" value="TreeGrafter"/>
</dbReference>
<dbReference type="InterPro" id="IPR051132">
    <property type="entry name" value="3-5_Exonuclease_domain"/>
</dbReference>
<evidence type="ECO:0000256" key="1">
    <source>
        <dbReference type="ARBA" id="ARBA00022722"/>
    </source>
</evidence>
<dbReference type="InterPro" id="IPR012337">
    <property type="entry name" value="RNaseH-like_sf"/>
</dbReference>
<dbReference type="InterPro" id="IPR036397">
    <property type="entry name" value="RNaseH_sf"/>
</dbReference>
<dbReference type="AlphaFoldDB" id="A0A2G9HSN2"/>
<gene>
    <name evidence="4" type="ORF">CDL12_06781</name>
</gene>
<protein>
    <submittedName>
        <fullName evidence="4">DNA helicase</fullName>
        <ecNumber evidence="4">3.6.4.12</ecNumber>
    </submittedName>
</protein>
<keyword evidence="4" id="KW-0547">Nucleotide-binding</keyword>
<dbReference type="STRING" id="429701.A0A2G9HSN2"/>
<keyword evidence="2 4" id="KW-0378">Hydrolase</keyword>
<dbReference type="GO" id="GO:0006139">
    <property type="term" value="P:nucleobase-containing compound metabolic process"/>
    <property type="evidence" value="ECO:0007669"/>
    <property type="project" value="InterPro"/>
</dbReference>
<evidence type="ECO:0000313" key="5">
    <source>
        <dbReference type="Proteomes" id="UP000231279"/>
    </source>
</evidence>
<comment type="caution">
    <text evidence="4">The sequence shown here is derived from an EMBL/GenBank/DDBJ whole genome shotgun (WGS) entry which is preliminary data.</text>
</comment>
<keyword evidence="5" id="KW-1185">Reference proteome</keyword>
<dbReference type="PANTHER" id="PTHR13620">
    <property type="entry name" value="3-5 EXONUCLEASE"/>
    <property type="match status" value="1"/>
</dbReference>
<keyword evidence="4" id="KW-0067">ATP-binding</keyword>
<dbReference type="Gene3D" id="3.30.420.10">
    <property type="entry name" value="Ribonuclease H-like superfamily/Ribonuclease H"/>
    <property type="match status" value="1"/>
</dbReference>
<evidence type="ECO:0000256" key="2">
    <source>
        <dbReference type="ARBA" id="ARBA00022801"/>
    </source>
</evidence>
<dbReference type="GO" id="GO:0008408">
    <property type="term" value="F:3'-5' exonuclease activity"/>
    <property type="evidence" value="ECO:0007669"/>
    <property type="project" value="InterPro"/>
</dbReference>
<keyword evidence="1" id="KW-0540">Nuclease</keyword>
<evidence type="ECO:0000313" key="4">
    <source>
        <dbReference type="EMBL" id="PIN20539.1"/>
    </source>
</evidence>
<dbReference type="GO" id="GO:0005634">
    <property type="term" value="C:nucleus"/>
    <property type="evidence" value="ECO:0007669"/>
    <property type="project" value="TreeGrafter"/>
</dbReference>
<dbReference type="EMBL" id="NKXS01001108">
    <property type="protein sequence ID" value="PIN20539.1"/>
    <property type="molecule type" value="Genomic_DNA"/>
</dbReference>
<organism evidence="4 5">
    <name type="scientific">Handroanthus impetiginosus</name>
    <dbReference type="NCBI Taxonomy" id="429701"/>
    <lineage>
        <taxon>Eukaryota</taxon>
        <taxon>Viridiplantae</taxon>
        <taxon>Streptophyta</taxon>
        <taxon>Embryophyta</taxon>
        <taxon>Tracheophyta</taxon>
        <taxon>Spermatophyta</taxon>
        <taxon>Magnoliopsida</taxon>
        <taxon>eudicotyledons</taxon>
        <taxon>Gunneridae</taxon>
        <taxon>Pentapetalae</taxon>
        <taxon>asterids</taxon>
        <taxon>lamiids</taxon>
        <taxon>Lamiales</taxon>
        <taxon>Bignoniaceae</taxon>
        <taxon>Crescentiina</taxon>
        <taxon>Tabebuia alliance</taxon>
        <taxon>Handroanthus</taxon>
    </lineage>
</organism>
<dbReference type="Proteomes" id="UP000231279">
    <property type="component" value="Unassembled WGS sequence"/>
</dbReference>
<proteinExistence type="predicted"/>
<dbReference type="SUPFAM" id="SSF53098">
    <property type="entry name" value="Ribonuclease H-like"/>
    <property type="match status" value="1"/>
</dbReference>
<dbReference type="EC" id="3.6.4.12" evidence="4"/>
<feature type="domain" description="3'-5' exonuclease" evidence="3">
    <location>
        <begin position="75"/>
        <end position="198"/>
    </location>
</feature>
<dbReference type="InterPro" id="IPR002562">
    <property type="entry name" value="3'-5'_exonuclease_dom"/>
</dbReference>
<dbReference type="OrthoDB" id="10261556at2759"/>
<dbReference type="GO" id="GO:0003676">
    <property type="term" value="F:nucleic acid binding"/>
    <property type="evidence" value="ECO:0007669"/>
    <property type="project" value="InterPro"/>
</dbReference>
<accession>A0A2G9HSN2</accession>
<dbReference type="GO" id="GO:0003678">
    <property type="term" value="F:DNA helicase activity"/>
    <property type="evidence" value="ECO:0007669"/>
    <property type="project" value="UniProtKB-EC"/>
</dbReference>
<dbReference type="Pfam" id="PF01612">
    <property type="entry name" value="DNA_pol_A_exo1"/>
    <property type="match status" value="1"/>
</dbReference>
<reference evidence="5" key="1">
    <citation type="journal article" date="2018" name="Gigascience">
        <title>Genome assembly of the Pink Ipe (Handroanthus impetiginosus, Bignoniaceae), a highly valued, ecologically keystone Neotropical timber forest tree.</title>
        <authorList>
            <person name="Silva-Junior O.B."/>
            <person name="Grattapaglia D."/>
            <person name="Novaes E."/>
            <person name="Collevatti R.G."/>
        </authorList>
    </citation>
    <scope>NUCLEOTIDE SEQUENCE [LARGE SCALE GENOMIC DNA]</scope>
    <source>
        <strain evidence="5">cv. UFG-1</strain>
    </source>
</reference>
<name>A0A2G9HSN2_9LAMI</name>
<sequence length="200" mass="22981">MASIYRSLSINPAKQENYVVFCHSHLIRTVVTANPSVVRKWVQRTRCYNHYLLSLGRRLVVGLGVQWSPGGSSPAATLQLCVHNHCLIFQLLHATSYPAELRHFLSDPNVIFVGFWNYRDTDLLENSHYHLRVSRLVECATWRASIEALAEEVLGIDGLKKEKAVGRSKWDERWLTKEQVEYACIDVLFSLLMAKALRVW</sequence>
<keyword evidence="4" id="KW-0347">Helicase</keyword>
<dbReference type="PANTHER" id="PTHR13620:SF59">
    <property type="entry name" value="POLYNUCLEOTIDYL TRANSFERASE, RIBONUCLEASE H-LIKE SUPERFAMILY PROTEIN"/>
    <property type="match status" value="1"/>
</dbReference>
<dbReference type="CDD" id="cd06141">
    <property type="entry name" value="WRN_exo"/>
    <property type="match status" value="1"/>
</dbReference>
<evidence type="ECO:0000259" key="3">
    <source>
        <dbReference type="Pfam" id="PF01612"/>
    </source>
</evidence>